<dbReference type="GO" id="GO:0006782">
    <property type="term" value="P:protoporphyrinogen IX biosynthetic process"/>
    <property type="evidence" value="ECO:0007669"/>
    <property type="project" value="UniProtKB-UniRule"/>
</dbReference>
<keyword evidence="10 13" id="KW-0627">Porphyrin biosynthesis</keyword>
<proteinExistence type="inferred from homology"/>
<evidence type="ECO:0000256" key="5">
    <source>
        <dbReference type="ARBA" id="ARBA00022630"/>
    </source>
</evidence>
<dbReference type="FunFam" id="3.50.50.60:FF:000276">
    <property type="entry name" value="Protoporphyrinogen oxidase"/>
    <property type="match status" value="1"/>
</dbReference>
<dbReference type="Proteomes" id="UP001152885">
    <property type="component" value="Unassembled WGS sequence"/>
</dbReference>
<evidence type="ECO:0000256" key="14">
    <source>
        <dbReference type="SAM" id="Phobius"/>
    </source>
</evidence>
<comment type="pathway">
    <text evidence="2 13">Porphyrin-containing compound metabolism; protoporphyrin-IX biosynthesis; protoporphyrin-IX from protoporphyrinogen-IX: step 1/1.</text>
</comment>
<keyword evidence="7 13" id="KW-0560">Oxidoreductase</keyword>
<evidence type="ECO:0000313" key="17">
    <source>
        <dbReference type="Proteomes" id="UP001152885"/>
    </source>
</evidence>
<feature type="transmembrane region" description="Helical" evidence="14">
    <location>
        <begin position="12"/>
        <end position="29"/>
    </location>
</feature>
<dbReference type="GO" id="GO:0005743">
    <property type="term" value="C:mitochondrial inner membrane"/>
    <property type="evidence" value="ECO:0007669"/>
    <property type="project" value="UniProtKB-SubCell"/>
</dbReference>
<evidence type="ECO:0000256" key="13">
    <source>
        <dbReference type="RuleBase" id="RU367069"/>
    </source>
</evidence>
<keyword evidence="5 13" id="KW-0285">Flavoprotein</keyword>
<keyword evidence="9 13" id="KW-0350">Heme biosynthesis</keyword>
<feature type="domain" description="Amine oxidase" evidence="15">
    <location>
        <begin position="19"/>
        <end position="362"/>
    </location>
</feature>
<dbReference type="PANTHER" id="PTHR42923">
    <property type="entry name" value="PROTOPORPHYRINOGEN OXIDASE"/>
    <property type="match status" value="1"/>
</dbReference>
<keyword evidence="14" id="KW-0812">Transmembrane</keyword>
<dbReference type="Gene3D" id="3.50.50.60">
    <property type="entry name" value="FAD/NAD(P)-binding domain"/>
    <property type="match status" value="1"/>
</dbReference>
<evidence type="ECO:0000256" key="11">
    <source>
        <dbReference type="ARBA" id="ARBA00044160"/>
    </source>
</evidence>
<evidence type="ECO:0000256" key="1">
    <source>
        <dbReference type="ARBA" id="ARBA00002600"/>
    </source>
</evidence>
<comment type="catalytic activity">
    <reaction evidence="12 13">
        <text>protoporphyrinogen IX + 3 O2 = protoporphyrin IX + 3 H2O2</text>
        <dbReference type="Rhea" id="RHEA:25576"/>
        <dbReference type="ChEBI" id="CHEBI:15379"/>
        <dbReference type="ChEBI" id="CHEBI:16240"/>
        <dbReference type="ChEBI" id="CHEBI:57306"/>
        <dbReference type="ChEBI" id="CHEBI:57307"/>
        <dbReference type="EC" id="1.3.3.4"/>
    </reaction>
</comment>
<keyword evidence="8" id="KW-0496">Mitochondrion</keyword>
<dbReference type="OrthoDB" id="438553at2759"/>
<evidence type="ECO:0000256" key="10">
    <source>
        <dbReference type="ARBA" id="ARBA00023244"/>
    </source>
</evidence>
<evidence type="ECO:0000256" key="2">
    <source>
        <dbReference type="ARBA" id="ARBA00005073"/>
    </source>
</evidence>
<organism evidence="16 17">
    <name type="scientific">Candida verbasci</name>
    <dbReference type="NCBI Taxonomy" id="1227364"/>
    <lineage>
        <taxon>Eukaryota</taxon>
        <taxon>Fungi</taxon>
        <taxon>Dikarya</taxon>
        <taxon>Ascomycota</taxon>
        <taxon>Saccharomycotina</taxon>
        <taxon>Pichiomycetes</taxon>
        <taxon>Debaryomycetaceae</taxon>
        <taxon>Candida/Lodderomyces clade</taxon>
        <taxon>Candida</taxon>
    </lineage>
</organism>
<dbReference type="AlphaFoldDB" id="A0A9W4XKB2"/>
<evidence type="ECO:0000256" key="6">
    <source>
        <dbReference type="ARBA" id="ARBA00022827"/>
    </source>
</evidence>
<dbReference type="InterPro" id="IPR002937">
    <property type="entry name" value="Amino_oxidase"/>
</dbReference>
<dbReference type="InterPro" id="IPR004572">
    <property type="entry name" value="Protoporphyrinogen_oxidase"/>
</dbReference>
<keyword evidence="6 13" id="KW-0274">FAD</keyword>
<dbReference type="SUPFAM" id="SSF51905">
    <property type="entry name" value="FAD/NAD(P)-binding domain"/>
    <property type="match status" value="1"/>
</dbReference>
<dbReference type="SUPFAM" id="SSF54373">
    <property type="entry name" value="FAD-linked reductases, C-terminal domain"/>
    <property type="match status" value="1"/>
</dbReference>
<keyword evidence="14" id="KW-1133">Transmembrane helix</keyword>
<gene>
    <name evidence="16" type="ORF">CANVERA_P1394</name>
</gene>
<comment type="cofactor">
    <cofactor evidence="13">
        <name>FAD</name>
        <dbReference type="ChEBI" id="CHEBI:57692"/>
    </cofactor>
    <text evidence="13">Binds 1 FAD per subunit.</text>
</comment>
<evidence type="ECO:0000256" key="8">
    <source>
        <dbReference type="ARBA" id="ARBA00023128"/>
    </source>
</evidence>
<name>A0A9W4XKB2_9ASCO</name>
<keyword evidence="17" id="KW-1185">Reference proteome</keyword>
<dbReference type="Pfam" id="PF01593">
    <property type="entry name" value="Amino_oxidase"/>
    <property type="match status" value="1"/>
</dbReference>
<comment type="function">
    <text evidence="1 13">Catalyzes the 6-electron oxidation of protoporphyrinogen-IX to form protoporphyrin-IX.</text>
</comment>
<evidence type="ECO:0000256" key="4">
    <source>
        <dbReference type="ARBA" id="ARBA00012867"/>
    </source>
</evidence>
<sequence>MKLSSLPKNSKVAVLGGGISGLTFTYFLSKLRPDLNFQIFEKSSRIGGWINSTKIITKNDEEILLEKGPRTLRGIKDGSLIIVDILNQLGLENQTLGIHKNSIANKKYILNQEGEIVQVPNNIASIFHFLKNVKWMDGKLYRGILKESFIKPLKQDETIEQFFKRRFGSTVITDNIASAILHGVYAGDVGKLSIKSVLPFLKQIENESGSVIKHIMKSMTKKKQTQPLSNGLQSYCSLISPNTDFTSMKSKLKDYPMITFQDGLEVFPIALSKYLQNKTNVKIHSNSKIESVDPIEGIVNGEKFNHIRSTINVHDLAKTLPPSNPLIPKLNSIEYISIFLANVFTKNQLIPKNKPGFGFLVPRFQSYSSNPQALLGIVYDSDVEKNAKNIFKNTPLRNFNYDKITIMMGGHYYNHWNIPSDKVNLKIVKDILKSKLNINLDKFNLKIVNPGESIESINDNDLIISYDLITNCIPQYNLGYQEIKTDVESILNQDYKLSFGGTVFGDGIGVPDCVINSFKDALKLK</sequence>
<evidence type="ECO:0000259" key="15">
    <source>
        <dbReference type="Pfam" id="PF01593"/>
    </source>
</evidence>
<evidence type="ECO:0000256" key="7">
    <source>
        <dbReference type="ARBA" id="ARBA00023002"/>
    </source>
</evidence>
<dbReference type="PANTHER" id="PTHR42923:SF3">
    <property type="entry name" value="PROTOPORPHYRINOGEN OXIDASE"/>
    <property type="match status" value="1"/>
</dbReference>
<protein>
    <recommendedName>
        <fullName evidence="11 13">Protoporphyrinogen oxidase</fullName>
        <ecNumber evidence="4 13">1.3.3.4</ecNumber>
    </recommendedName>
</protein>
<keyword evidence="14" id="KW-0472">Membrane</keyword>
<evidence type="ECO:0000256" key="9">
    <source>
        <dbReference type="ARBA" id="ARBA00023133"/>
    </source>
</evidence>
<evidence type="ECO:0000313" key="16">
    <source>
        <dbReference type="EMBL" id="CAI5756877.1"/>
    </source>
</evidence>
<evidence type="ECO:0000256" key="3">
    <source>
        <dbReference type="ARBA" id="ARBA00010551"/>
    </source>
</evidence>
<dbReference type="InterPro" id="IPR036188">
    <property type="entry name" value="FAD/NAD-bd_sf"/>
</dbReference>
<dbReference type="EMBL" id="CANTUO010000001">
    <property type="protein sequence ID" value="CAI5756877.1"/>
    <property type="molecule type" value="Genomic_DNA"/>
</dbReference>
<accession>A0A9W4XKB2</accession>
<dbReference type="NCBIfam" id="TIGR00562">
    <property type="entry name" value="proto_IX_ox"/>
    <property type="match status" value="1"/>
</dbReference>
<comment type="subcellular location">
    <subcellularLocation>
        <location evidence="13">Mitochondrion inner membrane</location>
    </subcellularLocation>
</comment>
<dbReference type="GO" id="GO:0004729">
    <property type="term" value="F:oxygen-dependent protoporphyrinogen oxidase activity"/>
    <property type="evidence" value="ECO:0007669"/>
    <property type="project" value="UniProtKB-UniRule"/>
</dbReference>
<evidence type="ECO:0000256" key="12">
    <source>
        <dbReference type="ARBA" id="ARBA00047554"/>
    </source>
</evidence>
<reference evidence="16" key="1">
    <citation type="submission" date="2022-12" db="EMBL/GenBank/DDBJ databases">
        <authorList>
            <person name="Brejova B."/>
        </authorList>
    </citation>
    <scope>NUCLEOTIDE SEQUENCE</scope>
</reference>
<dbReference type="EC" id="1.3.3.4" evidence="4 13"/>
<comment type="similarity">
    <text evidence="3 13">Belongs to the protoporphyrinogen/coproporphyrinogen oxidase family. Protoporphyrinogen oxidase subfamily.</text>
</comment>
<dbReference type="InterPro" id="IPR050464">
    <property type="entry name" value="Zeta_carotene_desat/Oxidored"/>
</dbReference>
<comment type="caution">
    <text evidence="16">The sequence shown here is derived from an EMBL/GenBank/DDBJ whole genome shotgun (WGS) entry which is preliminary data.</text>
</comment>